<keyword evidence="2" id="KW-0732">Signal</keyword>
<evidence type="ECO:0000256" key="1">
    <source>
        <dbReference type="SAM" id="MobiDB-lite"/>
    </source>
</evidence>
<organism evidence="3 4">
    <name type="scientific">Mytilus galloprovincialis</name>
    <name type="common">Mediterranean mussel</name>
    <dbReference type="NCBI Taxonomy" id="29158"/>
    <lineage>
        <taxon>Eukaryota</taxon>
        <taxon>Metazoa</taxon>
        <taxon>Spiralia</taxon>
        <taxon>Lophotrochozoa</taxon>
        <taxon>Mollusca</taxon>
        <taxon>Bivalvia</taxon>
        <taxon>Autobranchia</taxon>
        <taxon>Pteriomorphia</taxon>
        <taxon>Mytilida</taxon>
        <taxon>Mytiloidea</taxon>
        <taxon>Mytilidae</taxon>
        <taxon>Mytilinae</taxon>
        <taxon>Mytilus</taxon>
    </lineage>
</organism>
<comment type="caution">
    <text evidence="3">The sequence shown here is derived from an EMBL/GenBank/DDBJ whole genome shotgun (WGS) entry which is preliminary data.</text>
</comment>
<sequence length="199" mass="22168">MNIVFILVLTCIFTYCKGQKIKVNLDISTENCHCDGYEGGGHGDGPRPFRVVCTKVSASSSNRGNQENAQTCSPNKGNQKNTMNKGESSKKTENQKNRDNCSKTKGNKKGKEDCSKKKENQECKGDVSKETQNDCTYTGNPHRCKAYNNDNQEKFYHELLAAIAPHQCRNINEANAPCPQGPFNTKKTCDEIEYNLVNS</sequence>
<feature type="chain" id="PRO_5032324266" evidence="2">
    <location>
        <begin position="19"/>
        <end position="199"/>
    </location>
</feature>
<keyword evidence="4" id="KW-1185">Reference proteome</keyword>
<proteinExistence type="predicted"/>
<feature type="compositionally biased region" description="Polar residues" evidence="1">
    <location>
        <begin position="60"/>
        <end position="86"/>
    </location>
</feature>
<evidence type="ECO:0000256" key="2">
    <source>
        <dbReference type="SAM" id="SignalP"/>
    </source>
</evidence>
<feature type="region of interest" description="Disordered" evidence="1">
    <location>
        <begin position="60"/>
        <end position="114"/>
    </location>
</feature>
<feature type="signal peptide" evidence="2">
    <location>
        <begin position="1"/>
        <end position="18"/>
    </location>
</feature>
<gene>
    <name evidence="3" type="ORF">MGAL_10B012347</name>
</gene>
<reference evidence="3" key="1">
    <citation type="submission" date="2018-11" db="EMBL/GenBank/DDBJ databases">
        <authorList>
            <person name="Alioto T."/>
            <person name="Alioto T."/>
        </authorList>
    </citation>
    <scope>NUCLEOTIDE SEQUENCE</scope>
</reference>
<protein>
    <submittedName>
        <fullName evidence="3">Uncharacterized protein</fullName>
    </submittedName>
</protein>
<evidence type="ECO:0000313" key="3">
    <source>
        <dbReference type="EMBL" id="VDH89180.1"/>
    </source>
</evidence>
<dbReference type="Proteomes" id="UP000596742">
    <property type="component" value="Unassembled WGS sequence"/>
</dbReference>
<feature type="compositionally biased region" description="Basic and acidic residues" evidence="1">
    <location>
        <begin position="87"/>
        <end position="102"/>
    </location>
</feature>
<accession>A0A8B6BFG5</accession>
<evidence type="ECO:0000313" key="4">
    <source>
        <dbReference type="Proteomes" id="UP000596742"/>
    </source>
</evidence>
<name>A0A8B6BFG5_MYTGA</name>
<dbReference type="AlphaFoldDB" id="A0A8B6BFG5"/>
<dbReference type="EMBL" id="UYJE01000011">
    <property type="protein sequence ID" value="VDH89180.1"/>
    <property type="molecule type" value="Genomic_DNA"/>
</dbReference>